<dbReference type="Proteomes" id="UP001165283">
    <property type="component" value="Unassembled WGS sequence"/>
</dbReference>
<dbReference type="PROSITE" id="PS51257">
    <property type="entry name" value="PROKAR_LIPOPROTEIN"/>
    <property type="match status" value="1"/>
</dbReference>
<gene>
    <name evidence="3" type="ORF">KDL28_17735</name>
</gene>
<proteinExistence type="predicted"/>
<evidence type="ECO:0008006" key="5">
    <source>
        <dbReference type="Google" id="ProtNLM"/>
    </source>
</evidence>
<feature type="compositionally biased region" description="Pro residues" evidence="1">
    <location>
        <begin position="90"/>
        <end position="104"/>
    </location>
</feature>
<sequence>MPRLPALALLAASLIAVGGCGAPDEPRTTSLSATSGLTTTTAPTTVAPPTTTTAAPPTTTPAAPRTTTSPARATTTAPRAEPVRAVQPAAPEPAPRPEPEPAPEPAKAASGCNDNYDPCVPDDPKDVDCEGGSGNGPSYVAGPVRVTGSDVYDLDRDADGLACE</sequence>
<evidence type="ECO:0000313" key="3">
    <source>
        <dbReference type="EMBL" id="MCO1656904.1"/>
    </source>
</evidence>
<accession>A0ABT1A1M7</accession>
<name>A0ABT1A1M7_9PSEU</name>
<dbReference type="EMBL" id="JAGSOV010000037">
    <property type="protein sequence ID" value="MCO1656904.1"/>
    <property type="molecule type" value="Genomic_DNA"/>
</dbReference>
<keyword evidence="2" id="KW-0732">Signal</keyword>
<evidence type="ECO:0000256" key="2">
    <source>
        <dbReference type="SAM" id="SignalP"/>
    </source>
</evidence>
<feature type="chain" id="PRO_5046154264" description="Excalibur calcium-binding domain-containing protein" evidence="2">
    <location>
        <begin position="23"/>
        <end position="164"/>
    </location>
</feature>
<feature type="region of interest" description="Disordered" evidence="1">
    <location>
        <begin position="18"/>
        <end position="145"/>
    </location>
</feature>
<dbReference type="RefSeq" id="WP_252440042.1">
    <property type="nucleotide sequence ID" value="NZ_JAGSOV010000037.1"/>
</dbReference>
<evidence type="ECO:0000313" key="4">
    <source>
        <dbReference type="Proteomes" id="UP001165283"/>
    </source>
</evidence>
<protein>
    <recommendedName>
        <fullName evidence="5">Excalibur calcium-binding domain-containing protein</fullName>
    </recommendedName>
</protein>
<evidence type="ECO:0000256" key="1">
    <source>
        <dbReference type="SAM" id="MobiDB-lite"/>
    </source>
</evidence>
<feature type="signal peptide" evidence="2">
    <location>
        <begin position="1"/>
        <end position="22"/>
    </location>
</feature>
<organism evidence="3 4">
    <name type="scientific">Pseudonocardia humida</name>
    <dbReference type="NCBI Taxonomy" id="2800819"/>
    <lineage>
        <taxon>Bacteria</taxon>
        <taxon>Bacillati</taxon>
        <taxon>Actinomycetota</taxon>
        <taxon>Actinomycetes</taxon>
        <taxon>Pseudonocardiales</taxon>
        <taxon>Pseudonocardiaceae</taxon>
        <taxon>Pseudonocardia</taxon>
    </lineage>
</organism>
<reference evidence="3" key="1">
    <citation type="submission" date="2021-04" db="EMBL/GenBank/DDBJ databases">
        <title>Pseudonocardia sp. nov., isolated from sandy soil of mangrove forest.</title>
        <authorList>
            <person name="Zan Z."/>
            <person name="Huang R."/>
            <person name="Liu W."/>
        </authorList>
    </citation>
    <scope>NUCLEOTIDE SEQUENCE</scope>
    <source>
        <strain evidence="3">S2-4</strain>
    </source>
</reference>
<comment type="caution">
    <text evidence="3">The sequence shown here is derived from an EMBL/GenBank/DDBJ whole genome shotgun (WGS) entry which is preliminary data.</text>
</comment>
<feature type="compositionally biased region" description="Low complexity" evidence="1">
    <location>
        <begin position="28"/>
        <end position="89"/>
    </location>
</feature>
<keyword evidence="4" id="KW-1185">Reference proteome</keyword>